<evidence type="ECO:0000259" key="4">
    <source>
        <dbReference type="PROSITE" id="PS50222"/>
    </source>
</evidence>
<evidence type="ECO:0000313" key="6">
    <source>
        <dbReference type="Proteomes" id="UP000054495"/>
    </source>
</evidence>
<feature type="compositionally biased region" description="Basic and acidic residues" evidence="3">
    <location>
        <begin position="236"/>
        <end position="263"/>
    </location>
</feature>
<feature type="region of interest" description="Disordered" evidence="3">
    <location>
        <begin position="236"/>
        <end position="298"/>
    </location>
</feature>
<evidence type="ECO:0000313" key="5">
    <source>
        <dbReference type="EMBL" id="EPB66799.1"/>
    </source>
</evidence>
<evidence type="ECO:0000256" key="3">
    <source>
        <dbReference type="SAM" id="MobiDB-lite"/>
    </source>
</evidence>
<evidence type="ECO:0000256" key="1">
    <source>
        <dbReference type="ARBA" id="ARBA00022837"/>
    </source>
</evidence>
<dbReference type="Gene3D" id="4.10.400.10">
    <property type="entry name" value="Low-density Lipoprotein Receptor"/>
    <property type="match status" value="1"/>
</dbReference>
<dbReference type="Proteomes" id="UP000054495">
    <property type="component" value="Unassembled WGS sequence"/>
</dbReference>
<dbReference type="GO" id="GO:0017177">
    <property type="term" value="C:glucosidase II complex"/>
    <property type="evidence" value="ECO:0007669"/>
    <property type="project" value="TreeGrafter"/>
</dbReference>
<dbReference type="CDD" id="cd00112">
    <property type="entry name" value="LDLa"/>
    <property type="match status" value="1"/>
</dbReference>
<dbReference type="SUPFAM" id="SSF47473">
    <property type="entry name" value="EF-hand"/>
    <property type="match status" value="1"/>
</dbReference>
<dbReference type="Gene3D" id="1.10.238.10">
    <property type="entry name" value="EF-hand"/>
    <property type="match status" value="1"/>
</dbReference>
<keyword evidence="2" id="KW-1015">Disulfide bond</keyword>
<dbReference type="Pfam" id="PF00036">
    <property type="entry name" value="EF-hand_1"/>
    <property type="match status" value="1"/>
</dbReference>
<dbReference type="InterPro" id="IPR028146">
    <property type="entry name" value="PRKCSH_N"/>
</dbReference>
<dbReference type="InterPro" id="IPR002048">
    <property type="entry name" value="EF_hand_dom"/>
</dbReference>
<dbReference type="GO" id="GO:0006491">
    <property type="term" value="P:N-glycan processing"/>
    <property type="evidence" value="ECO:0007669"/>
    <property type="project" value="TreeGrafter"/>
</dbReference>
<accession>A0A0D6L648</accession>
<dbReference type="AlphaFoldDB" id="A0A0D6L648"/>
<dbReference type="InterPro" id="IPR002172">
    <property type="entry name" value="LDrepeatLR_classA_rpt"/>
</dbReference>
<feature type="domain" description="EF-hand" evidence="4">
    <location>
        <begin position="159"/>
        <end position="194"/>
    </location>
</feature>
<proteinExistence type="predicted"/>
<dbReference type="InterPro" id="IPR036055">
    <property type="entry name" value="LDL_receptor-like_sf"/>
</dbReference>
<sequence>MYSQVNDDYCDCPDGSDEPGTSACPNGKFHCANKGHTPLDIPSSRVNDKICDCCDGSDEYSGVIECPNICDELGKSAREEKQRQAEIARKGFANRKVLAAEGQKLREEKIAGVAPLKDEREKLLPKKEELLQKKNTAVERETTLKDKHREAWMAVSAEKKKEKANKMFKEIDINGDGKITLDELKKIEYLDSDHDGSVSDDEAKIFLSVDEIDADHFLNNTYERLKTEKVAYEDFKSDQAREQAEKDAQEKHEEDHDDLVADEDKADTEVYPDYTTTPSPPSEEENDDVMPPYDEETQKAINEAEAARKEYDEIDIKISSLDSQIREAESFIEQDFGADHAWATLKGKCFELTEKQYTYKYCPFDKTVQKDKNGYGETGLG</sequence>
<organism evidence="5 6">
    <name type="scientific">Ancylostoma ceylanicum</name>
    <dbReference type="NCBI Taxonomy" id="53326"/>
    <lineage>
        <taxon>Eukaryota</taxon>
        <taxon>Metazoa</taxon>
        <taxon>Ecdysozoa</taxon>
        <taxon>Nematoda</taxon>
        <taxon>Chromadorea</taxon>
        <taxon>Rhabditida</taxon>
        <taxon>Rhabditina</taxon>
        <taxon>Rhabditomorpha</taxon>
        <taxon>Strongyloidea</taxon>
        <taxon>Ancylostomatidae</taxon>
        <taxon>Ancylostomatinae</taxon>
        <taxon>Ancylostoma</taxon>
    </lineage>
</organism>
<gene>
    <name evidence="5" type="ORF">ANCCEY_14111</name>
</gene>
<keyword evidence="6" id="KW-1185">Reference proteome</keyword>
<protein>
    <submittedName>
        <fullName evidence="5">EF hand</fullName>
    </submittedName>
</protein>
<dbReference type="GO" id="GO:0005509">
    <property type="term" value="F:calcium ion binding"/>
    <property type="evidence" value="ECO:0007669"/>
    <property type="project" value="InterPro"/>
</dbReference>
<dbReference type="Pfam" id="PF12999">
    <property type="entry name" value="PRKCSH-like"/>
    <property type="match status" value="1"/>
</dbReference>
<reference evidence="5 6" key="1">
    <citation type="submission" date="2013-05" db="EMBL/GenBank/DDBJ databases">
        <title>Draft genome of the parasitic nematode Anyclostoma ceylanicum.</title>
        <authorList>
            <person name="Mitreva M."/>
        </authorList>
    </citation>
    <scope>NUCLEOTIDE SEQUENCE [LARGE SCALE GENOMIC DNA]</scope>
</reference>
<dbReference type="PANTHER" id="PTHR12630:SF1">
    <property type="entry name" value="GLUCOSIDASE 2 SUBUNIT BETA"/>
    <property type="match status" value="1"/>
</dbReference>
<dbReference type="InterPro" id="IPR039794">
    <property type="entry name" value="Gtb1-like"/>
</dbReference>
<evidence type="ECO:0000256" key="2">
    <source>
        <dbReference type="ARBA" id="ARBA00023157"/>
    </source>
</evidence>
<dbReference type="InterPro" id="IPR018247">
    <property type="entry name" value="EF_Hand_1_Ca_BS"/>
</dbReference>
<dbReference type="PROSITE" id="PS00018">
    <property type="entry name" value="EF_HAND_1"/>
    <property type="match status" value="1"/>
</dbReference>
<keyword evidence="1" id="KW-0106">Calcium</keyword>
<name>A0A0D6L648_9BILA</name>
<dbReference type="PROSITE" id="PS50222">
    <property type="entry name" value="EF_HAND_2"/>
    <property type="match status" value="1"/>
</dbReference>
<dbReference type="EMBL" id="KE125915">
    <property type="protein sequence ID" value="EPB66799.1"/>
    <property type="molecule type" value="Genomic_DNA"/>
</dbReference>
<dbReference type="InterPro" id="IPR011992">
    <property type="entry name" value="EF-hand-dom_pair"/>
</dbReference>
<dbReference type="PANTHER" id="PTHR12630">
    <property type="entry name" value="N-LINKED OLIGOSACCHARIDE PROCESSING"/>
    <property type="match status" value="1"/>
</dbReference>